<keyword evidence="3 6" id="KW-1003">Cell membrane</keyword>
<dbReference type="PANTHER" id="PTHR10844">
    <property type="entry name" value="CAVEOLIN"/>
    <property type="match status" value="1"/>
</dbReference>
<dbReference type="EMBL" id="CAJNOM010000534">
    <property type="protein sequence ID" value="CAF1488845.1"/>
    <property type="molecule type" value="Genomic_DNA"/>
</dbReference>
<dbReference type="GO" id="GO:0048471">
    <property type="term" value="C:perinuclear region of cytoplasm"/>
    <property type="evidence" value="ECO:0007669"/>
    <property type="project" value="TreeGrafter"/>
</dbReference>
<dbReference type="GO" id="GO:0042383">
    <property type="term" value="C:sarcolemma"/>
    <property type="evidence" value="ECO:0007669"/>
    <property type="project" value="TreeGrafter"/>
</dbReference>
<dbReference type="GO" id="GO:0000139">
    <property type="term" value="C:Golgi membrane"/>
    <property type="evidence" value="ECO:0007669"/>
    <property type="project" value="UniProtKB-SubCell"/>
</dbReference>
<feature type="compositionally biased region" description="Polar residues" evidence="7">
    <location>
        <begin position="1"/>
        <end position="18"/>
    </location>
</feature>
<keyword evidence="4 6" id="KW-0333">Golgi apparatus</keyword>
<evidence type="ECO:0000256" key="3">
    <source>
        <dbReference type="ARBA" id="ARBA00022475"/>
    </source>
</evidence>
<dbReference type="GO" id="GO:0005925">
    <property type="term" value="C:focal adhesion"/>
    <property type="evidence" value="ECO:0007669"/>
    <property type="project" value="TreeGrafter"/>
</dbReference>
<evidence type="ECO:0000313" key="9">
    <source>
        <dbReference type="EMBL" id="CAF0975412.1"/>
    </source>
</evidence>
<dbReference type="GO" id="GO:0008286">
    <property type="term" value="P:insulin receptor signaling pathway"/>
    <property type="evidence" value="ECO:0007669"/>
    <property type="project" value="TreeGrafter"/>
</dbReference>
<evidence type="ECO:0000256" key="4">
    <source>
        <dbReference type="ARBA" id="ARBA00023034"/>
    </source>
</evidence>
<dbReference type="OrthoDB" id="5917823at2759"/>
<sequence length="155" mass="17738">MSTSYLSQDEINSSSLSDPDNRDPLKINKHLQLDFFNVIAEPDPSAYSFEVFHKVSHQVYHYTKIIIYRLLTVLIGLPLMVCWGLIFGIYTFAMIWIAVPMRRLVQTWIAEIGINVQTLSDAVIAPIHRSMGQMFSSIRISLSKENIHSARQILV</sequence>
<dbReference type="GO" id="GO:0001937">
    <property type="term" value="P:negative regulation of endothelial cell proliferation"/>
    <property type="evidence" value="ECO:0007669"/>
    <property type="project" value="TreeGrafter"/>
</dbReference>
<reference evidence="9" key="1">
    <citation type="submission" date="2021-02" db="EMBL/GenBank/DDBJ databases">
        <authorList>
            <person name="Nowell W R."/>
        </authorList>
    </citation>
    <scope>NUCLEOTIDE SEQUENCE</scope>
</reference>
<accession>A0A814F1K4</accession>
<comment type="function">
    <text evidence="6">May act as a scaffolding protein within caveolar membranes. Interacts directly with G-protein alpha subunits and can functionally regulate their activity.</text>
</comment>
<dbReference type="GO" id="GO:0019901">
    <property type="term" value="F:protein kinase binding"/>
    <property type="evidence" value="ECO:0007669"/>
    <property type="project" value="TreeGrafter"/>
</dbReference>
<evidence type="ECO:0000313" key="10">
    <source>
        <dbReference type="EMBL" id="CAF1488845.1"/>
    </source>
</evidence>
<dbReference type="GO" id="GO:0031410">
    <property type="term" value="C:cytoplasmic vesicle"/>
    <property type="evidence" value="ECO:0007669"/>
    <property type="project" value="TreeGrafter"/>
</dbReference>
<feature type="region of interest" description="Disordered" evidence="7">
    <location>
        <begin position="1"/>
        <end position="21"/>
    </location>
</feature>
<keyword evidence="11" id="KW-1185">Reference proteome</keyword>
<keyword evidence="5 6" id="KW-0472">Membrane</keyword>
<dbReference type="GO" id="GO:0060090">
    <property type="term" value="F:molecular adaptor activity"/>
    <property type="evidence" value="ECO:0007669"/>
    <property type="project" value="TreeGrafter"/>
</dbReference>
<comment type="caution">
    <text evidence="9">The sequence shown here is derived from an EMBL/GenBank/DDBJ whole genome shotgun (WGS) entry which is preliminary data.</text>
</comment>
<keyword evidence="8" id="KW-0812">Transmembrane</keyword>
<dbReference type="PANTHER" id="PTHR10844:SF3">
    <property type="entry name" value="CAVEOLIN-2"/>
    <property type="match status" value="1"/>
</dbReference>
<feature type="transmembrane region" description="Helical" evidence="8">
    <location>
        <begin position="66"/>
        <end position="99"/>
    </location>
</feature>
<dbReference type="Pfam" id="PF01146">
    <property type="entry name" value="Caveolin"/>
    <property type="match status" value="1"/>
</dbReference>
<dbReference type="Proteomes" id="UP000663877">
    <property type="component" value="Unassembled WGS sequence"/>
</dbReference>
<gene>
    <name evidence="9" type="ORF">BJG266_LOCUS14568</name>
    <name evidence="10" type="ORF">QVE165_LOCUS42738</name>
</gene>
<evidence type="ECO:0000313" key="12">
    <source>
        <dbReference type="Proteomes" id="UP000663877"/>
    </source>
</evidence>
<dbReference type="GO" id="GO:0030154">
    <property type="term" value="P:cell differentiation"/>
    <property type="evidence" value="ECO:0007669"/>
    <property type="project" value="TreeGrafter"/>
</dbReference>
<dbReference type="GO" id="GO:0070836">
    <property type="term" value="P:caveola assembly"/>
    <property type="evidence" value="ECO:0007669"/>
    <property type="project" value="InterPro"/>
</dbReference>
<dbReference type="GO" id="GO:0005901">
    <property type="term" value="C:caveola"/>
    <property type="evidence" value="ECO:0007669"/>
    <property type="project" value="UniProtKB-SubCell"/>
</dbReference>
<evidence type="ECO:0000256" key="7">
    <source>
        <dbReference type="SAM" id="MobiDB-lite"/>
    </source>
</evidence>
<evidence type="ECO:0000256" key="2">
    <source>
        <dbReference type="ARBA" id="ARBA00010988"/>
    </source>
</evidence>
<name>A0A814F1K4_9BILA</name>
<comment type="subcellular location">
    <subcellularLocation>
        <location evidence="1 6">Cell membrane</location>
        <topology evidence="1 6">Peripheral membrane protein</topology>
    </subcellularLocation>
    <subcellularLocation>
        <location evidence="6">Golgi apparatus membrane</location>
        <topology evidence="6">Peripheral membrane protein</topology>
    </subcellularLocation>
    <subcellularLocation>
        <location evidence="6">Membrane</location>
        <location evidence="6">Caveola</location>
        <topology evidence="6">Peripheral membrane protein</topology>
    </subcellularLocation>
</comment>
<evidence type="ECO:0000256" key="5">
    <source>
        <dbReference type="ARBA" id="ARBA00023136"/>
    </source>
</evidence>
<dbReference type="AlphaFoldDB" id="A0A814F1K4"/>
<comment type="similarity">
    <text evidence="2 6">Belongs to the caveolin family.</text>
</comment>
<dbReference type="Proteomes" id="UP000663832">
    <property type="component" value="Unassembled WGS sequence"/>
</dbReference>
<evidence type="ECO:0000256" key="6">
    <source>
        <dbReference type="RuleBase" id="RU000680"/>
    </source>
</evidence>
<dbReference type="GO" id="GO:0051480">
    <property type="term" value="P:regulation of cytosolic calcium ion concentration"/>
    <property type="evidence" value="ECO:0007669"/>
    <property type="project" value="TreeGrafter"/>
</dbReference>
<protein>
    <recommendedName>
        <fullName evidence="6">Caveolin</fullName>
    </recommendedName>
</protein>
<dbReference type="InterPro" id="IPR001612">
    <property type="entry name" value="Caveolin"/>
</dbReference>
<organism evidence="9 12">
    <name type="scientific">Adineta steineri</name>
    <dbReference type="NCBI Taxonomy" id="433720"/>
    <lineage>
        <taxon>Eukaryota</taxon>
        <taxon>Metazoa</taxon>
        <taxon>Spiralia</taxon>
        <taxon>Gnathifera</taxon>
        <taxon>Rotifera</taxon>
        <taxon>Eurotatoria</taxon>
        <taxon>Bdelloidea</taxon>
        <taxon>Adinetida</taxon>
        <taxon>Adinetidae</taxon>
        <taxon>Adineta</taxon>
    </lineage>
</organism>
<evidence type="ECO:0000256" key="1">
    <source>
        <dbReference type="ARBA" id="ARBA00004202"/>
    </source>
</evidence>
<keyword evidence="8" id="KW-1133">Transmembrane helix</keyword>
<evidence type="ECO:0000313" key="11">
    <source>
        <dbReference type="Proteomes" id="UP000663832"/>
    </source>
</evidence>
<proteinExistence type="inferred from homology"/>
<evidence type="ECO:0000256" key="8">
    <source>
        <dbReference type="SAM" id="Phobius"/>
    </source>
</evidence>
<dbReference type="EMBL" id="CAJNOI010000062">
    <property type="protein sequence ID" value="CAF0975412.1"/>
    <property type="molecule type" value="Genomic_DNA"/>
</dbReference>